<dbReference type="PANTHER" id="PTHR21529">
    <property type="entry name" value="MAMMARY TURMOR VIRUS RECEPTOR HOMOLOG 1, 2 MTVR1, 2"/>
    <property type="match status" value="1"/>
</dbReference>
<dbReference type="Gene3D" id="3.40.50.300">
    <property type="entry name" value="P-loop containing nucleotide triphosphate hydrolases"/>
    <property type="match status" value="2"/>
</dbReference>
<organism evidence="7 8">
    <name type="scientific">Dipteronia sinensis</name>
    <dbReference type="NCBI Taxonomy" id="43782"/>
    <lineage>
        <taxon>Eukaryota</taxon>
        <taxon>Viridiplantae</taxon>
        <taxon>Streptophyta</taxon>
        <taxon>Embryophyta</taxon>
        <taxon>Tracheophyta</taxon>
        <taxon>Spermatophyta</taxon>
        <taxon>Magnoliopsida</taxon>
        <taxon>eudicotyledons</taxon>
        <taxon>Gunneridae</taxon>
        <taxon>Pentapetalae</taxon>
        <taxon>rosids</taxon>
        <taxon>malvids</taxon>
        <taxon>Sapindales</taxon>
        <taxon>Sapindaceae</taxon>
        <taxon>Hippocastanoideae</taxon>
        <taxon>Acereae</taxon>
        <taxon>Dipteronia</taxon>
    </lineage>
</organism>
<feature type="domain" description="DNA2/NAM7 helicase-like C-terminal" evidence="6">
    <location>
        <begin position="55"/>
        <end position="217"/>
    </location>
</feature>
<dbReference type="GO" id="GO:0004386">
    <property type="term" value="F:helicase activity"/>
    <property type="evidence" value="ECO:0007669"/>
    <property type="project" value="UniProtKB-KW"/>
</dbReference>
<evidence type="ECO:0000256" key="4">
    <source>
        <dbReference type="ARBA" id="ARBA00022840"/>
    </source>
</evidence>
<gene>
    <name evidence="7" type="ORF">Dsin_009823</name>
</gene>
<evidence type="ECO:0008006" key="9">
    <source>
        <dbReference type="Google" id="ProtNLM"/>
    </source>
</evidence>
<keyword evidence="2" id="KW-0378">Hydrolase</keyword>
<dbReference type="InterPro" id="IPR047187">
    <property type="entry name" value="SF1_C_Upf1"/>
</dbReference>
<dbReference type="InterPro" id="IPR041679">
    <property type="entry name" value="DNA2/NAM7-like_C"/>
</dbReference>
<proteinExistence type="predicted"/>
<dbReference type="Pfam" id="PF13086">
    <property type="entry name" value="AAA_11"/>
    <property type="match status" value="1"/>
</dbReference>
<dbReference type="InterPro" id="IPR027417">
    <property type="entry name" value="P-loop_NTPase"/>
</dbReference>
<dbReference type="GO" id="GO:0005694">
    <property type="term" value="C:chromosome"/>
    <property type="evidence" value="ECO:0007669"/>
    <property type="project" value="UniProtKB-ARBA"/>
</dbReference>
<keyword evidence="8" id="KW-1185">Reference proteome</keyword>
<dbReference type="InterPro" id="IPR039904">
    <property type="entry name" value="TRANK1"/>
</dbReference>
<keyword evidence="1" id="KW-0547">Nucleotide-binding</keyword>
<sequence>MEPLYFLVIDEAAQLKESESTIPLKLKGIKHAILIGDECQLPAMVESSVSDEAGYGRSLFERLSSLGHKKHLLNIQYRMHPSISFFPNLKFYHNQILDGPNVKSKSYEQYYLPGPMFGPYSFINVLGGREELDEVSHSRKNMVEVSVVMNIRQNLHKAWIRSKKKLSIGLVSPYKAQVVAIQKQLGHKYENRHGFVVKVKSVDGFQGGEEDIIIISTETLVQDAKDRRCFFNADEDKDLAGAILEVKKEYDEFDELRNAERIPFGSQRWKKNIVVGRSEEIHKTEQGFPESCSYEIKDKKSMEKFVKAFDSMDLRCNSLKSLYSFAELLLLEEESGNFLDASSIAKQRGDVG</sequence>
<name>A0AAE0ARN7_9ROSI</name>
<comment type="caution">
    <text evidence="7">The sequence shown here is derived from an EMBL/GenBank/DDBJ whole genome shotgun (WGS) entry which is preliminary data.</text>
</comment>
<evidence type="ECO:0000259" key="6">
    <source>
        <dbReference type="Pfam" id="PF13087"/>
    </source>
</evidence>
<dbReference type="PANTHER" id="PTHR21529:SF4">
    <property type="entry name" value="TPR AND ANKYRIN REPEAT-CONTAINING PROTEIN 1"/>
    <property type="match status" value="1"/>
</dbReference>
<feature type="domain" description="DNA2/NAM7 helicase helicase" evidence="5">
    <location>
        <begin position="6"/>
        <end position="47"/>
    </location>
</feature>
<evidence type="ECO:0000256" key="3">
    <source>
        <dbReference type="ARBA" id="ARBA00022806"/>
    </source>
</evidence>
<dbReference type="EMBL" id="JANJYJ010000003">
    <property type="protein sequence ID" value="KAK3222798.1"/>
    <property type="molecule type" value="Genomic_DNA"/>
</dbReference>
<dbReference type="Pfam" id="PF13087">
    <property type="entry name" value="AAA_12"/>
    <property type="match status" value="1"/>
</dbReference>
<dbReference type="FunFam" id="3.40.50.300:FF:000326">
    <property type="entry name" value="P-loop containing nucleoside triphosphate hydrolase"/>
    <property type="match status" value="1"/>
</dbReference>
<dbReference type="SUPFAM" id="SSF52540">
    <property type="entry name" value="P-loop containing nucleoside triphosphate hydrolases"/>
    <property type="match status" value="1"/>
</dbReference>
<protein>
    <recommendedName>
        <fullName evidence="9">Helicase MAGATAMA 3</fullName>
    </recommendedName>
</protein>
<evidence type="ECO:0000313" key="7">
    <source>
        <dbReference type="EMBL" id="KAK3222798.1"/>
    </source>
</evidence>
<dbReference type="AlphaFoldDB" id="A0AAE0ARN7"/>
<evidence type="ECO:0000256" key="2">
    <source>
        <dbReference type="ARBA" id="ARBA00022801"/>
    </source>
</evidence>
<evidence type="ECO:0000313" key="8">
    <source>
        <dbReference type="Proteomes" id="UP001281410"/>
    </source>
</evidence>
<dbReference type="InterPro" id="IPR041677">
    <property type="entry name" value="DNA2/NAM7_AAA_11"/>
</dbReference>
<evidence type="ECO:0000256" key="1">
    <source>
        <dbReference type="ARBA" id="ARBA00022741"/>
    </source>
</evidence>
<dbReference type="Proteomes" id="UP001281410">
    <property type="component" value="Unassembled WGS sequence"/>
</dbReference>
<reference evidence="7" key="1">
    <citation type="journal article" date="2023" name="Plant J.">
        <title>Genome sequences and population genomics provide insights into the demographic history, inbreeding, and mutation load of two 'living fossil' tree species of Dipteronia.</title>
        <authorList>
            <person name="Feng Y."/>
            <person name="Comes H.P."/>
            <person name="Chen J."/>
            <person name="Zhu S."/>
            <person name="Lu R."/>
            <person name="Zhang X."/>
            <person name="Li P."/>
            <person name="Qiu J."/>
            <person name="Olsen K.M."/>
            <person name="Qiu Y."/>
        </authorList>
    </citation>
    <scope>NUCLEOTIDE SEQUENCE</scope>
    <source>
        <strain evidence="7">NBL</strain>
    </source>
</reference>
<accession>A0AAE0ARN7</accession>
<keyword evidence="4" id="KW-0067">ATP-binding</keyword>
<evidence type="ECO:0000259" key="5">
    <source>
        <dbReference type="Pfam" id="PF13086"/>
    </source>
</evidence>
<dbReference type="CDD" id="cd18808">
    <property type="entry name" value="SF1_C_Upf1"/>
    <property type="match status" value="1"/>
</dbReference>
<dbReference type="GO" id="GO:0016787">
    <property type="term" value="F:hydrolase activity"/>
    <property type="evidence" value="ECO:0007669"/>
    <property type="project" value="UniProtKB-KW"/>
</dbReference>
<dbReference type="GO" id="GO:0005524">
    <property type="term" value="F:ATP binding"/>
    <property type="evidence" value="ECO:0007669"/>
    <property type="project" value="UniProtKB-KW"/>
</dbReference>
<keyword evidence="3" id="KW-0347">Helicase</keyword>